<protein>
    <submittedName>
        <fullName evidence="1">Uncharacterized protein</fullName>
    </submittedName>
</protein>
<dbReference type="RefSeq" id="XP_004362445.1">
    <property type="nucleotide sequence ID" value="XM_004362388.1"/>
</dbReference>
<reference evidence="2" key="1">
    <citation type="journal article" date="2011" name="Genome Res.">
        <title>Phylogeny-wide analysis of social amoeba genomes highlights ancient origins for complex intercellular communication.</title>
        <authorList>
            <person name="Heidel A.J."/>
            <person name="Lawal H.M."/>
            <person name="Felder M."/>
            <person name="Schilde C."/>
            <person name="Helps N.R."/>
            <person name="Tunggal B."/>
            <person name="Rivero F."/>
            <person name="John U."/>
            <person name="Schleicher M."/>
            <person name="Eichinger L."/>
            <person name="Platzer M."/>
            <person name="Noegel A.A."/>
            <person name="Schaap P."/>
            <person name="Gloeckner G."/>
        </authorList>
    </citation>
    <scope>NUCLEOTIDE SEQUENCE [LARGE SCALE GENOMIC DNA]</scope>
    <source>
        <strain evidence="2">SH3</strain>
    </source>
</reference>
<dbReference type="Proteomes" id="UP000007797">
    <property type="component" value="Unassembled WGS sequence"/>
</dbReference>
<accession>F4PIL4</accession>
<dbReference type="AlphaFoldDB" id="F4PIL4"/>
<keyword evidence="2" id="KW-1185">Reference proteome</keyword>
<sequence>MDNSETSITPIPIVEDIDHCQNQLSQRSVRVSNGTDNIVIVFASREGYTFTIAKDGTLTKQTALTSCELTLGPRCSSVIHFESTVELVYFQVFICKNGKGRFYLGSREIEPGFTYRILQKLVDSVESRPHHIYDENFEEIHIQSFSF</sequence>
<dbReference type="EMBL" id="GL883006">
    <property type="protein sequence ID" value="EGG24594.1"/>
    <property type="molecule type" value="Genomic_DNA"/>
</dbReference>
<dbReference type="KEGG" id="dfa:DFA_02837"/>
<organism evidence="1 2">
    <name type="scientific">Cavenderia fasciculata</name>
    <name type="common">Slime mold</name>
    <name type="synonym">Dictyostelium fasciculatum</name>
    <dbReference type="NCBI Taxonomy" id="261658"/>
    <lineage>
        <taxon>Eukaryota</taxon>
        <taxon>Amoebozoa</taxon>
        <taxon>Evosea</taxon>
        <taxon>Eumycetozoa</taxon>
        <taxon>Dictyostelia</taxon>
        <taxon>Acytosteliales</taxon>
        <taxon>Cavenderiaceae</taxon>
        <taxon>Cavenderia</taxon>
    </lineage>
</organism>
<proteinExistence type="predicted"/>
<gene>
    <name evidence="1" type="ORF">DFA_02837</name>
</gene>
<evidence type="ECO:0000313" key="2">
    <source>
        <dbReference type="Proteomes" id="UP000007797"/>
    </source>
</evidence>
<name>F4PIL4_CACFS</name>
<evidence type="ECO:0000313" key="1">
    <source>
        <dbReference type="EMBL" id="EGG24594.1"/>
    </source>
</evidence>
<dbReference type="GeneID" id="14877501"/>